<evidence type="ECO:0000256" key="1">
    <source>
        <dbReference type="ARBA" id="ARBA00008467"/>
    </source>
</evidence>
<evidence type="ECO:0000256" key="9">
    <source>
        <dbReference type="PIRSR" id="PIRSR000447-1"/>
    </source>
</evidence>
<dbReference type="NCBIfam" id="NF005589">
    <property type="entry name" value="PRK07314.1"/>
    <property type="match status" value="1"/>
</dbReference>
<dbReference type="GO" id="GO:0006633">
    <property type="term" value="P:fatty acid biosynthetic process"/>
    <property type="evidence" value="ECO:0007669"/>
    <property type="project" value="UniProtKB-KW"/>
</dbReference>
<evidence type="ECO:0000256" key="6">
    <source>
        <dbReference type="ARBA" id="ARBA00023160"/>
    </source>
</evidence>
<dbReference type="AlphaFoldDB" id="A0AAW2ZBM8"/>
<keyword evidence="6 8" id="KW-0275">Fatty acid biosynthesis</keyword>
<dbReference type="GO" id="GO:0005739">
    <property type="term" value="C:mitochondrion"/>
    <property type="evidence" value="ECO:0007669"/>
    <property type="project" value="TreeGrafter"/>
</dbReference>
<evidence type="ECO:0000256" key="3">
    <source>
        <dbReference type="ARBA" id="ARBA00022679"/>
    </source>
</evidence>
<dbReference type="Pfam" id="PF02801">
    <property type="entry name" value="Ketoacyl-synt_C"/>
    <property type="match status" value="1"/>
</dbReference>
<dbReference type="InterPro" id="IPR014031">
    <property type="entry name" value="Ketoacyl_synth_C"/>
</dbReference>
<dbReference type="InterPro" id="IPR014030">
    <property type="entry name" value="Ketoacyl_synth_N"/>
</dbReference>
<keyword evidence="5" id="KW-0443">Lipid metabolism</keyword>
<dbReference type="InterPro" id="IPR016039">
    <property type="entry name" value="Thiolase-like"/>
</dbReference>
<keyword evidence="4" id="KW-0276">Fatty acid metabolism</keyword>
<dbReference type="PANTHER" id="PTHR11712">
    <property type="entry name" value="POLYKETIDE SYNTHASE-RELATED"/>
    <property type="match status" value="1"/>
</dbReference>
<organism evidence="12 13">
    <name type="scientific">Acrasis kona</name>
    <dbReference type="NCBI Taxonomy" id="1008807"/>
    <lineage>
        <taxon>Eukaryota</taxon>
        <taxon>Discoba</taxon>
        <taxon>Heterolobosea</taxon>
        <taxon>Tetramitia</taxon>
        <taxon>Eutetramitia</taxon>
        <taxon>Acrasidae</taxon>
        <taxon>Acrasis</taxon>
    </lineage>
</organism>
<evidence type="ECO:0000313" key="12">
    <source>
        <dbReference type="EMBL" id="KAL0486694.1"/>
    </source>
</evidence>
<evidence type="ECO:0000256" key="10">
    <source>
        <dbReference type="RuleBase" id="RU003694"/>
    </source>
</evidence>
<comment type="similarity">
    <text evidence="1 8 10">Belongs to the thiolase-like superfamily. Beta-ketoacyl-ACP synthases family.</text>
</comment>
<dbReference type="PANTHER" id="PTHR11712:SF336">
    <property type="entry name" value="3-OXOACYL-[ACYL-CARRIER-PROTEIN] SYNTHASE, MITOCHONDRIAL"/>
    <property type="match status" value="1"/>
</dbReference>
<dbReference type="InterPro" id="IPR017568">
    <property type="entry name" value="3-oxoacyl-ACP_synth-2"/>
</dbReference>
<keyword evidence="2 8" id="KW-0444">Lipid biosynthesis</keyword>
<accession>A0AAW2ZBM8</accession>
<dbReference type="Pfam" id="PF00109">
    <property type="entry name" value="ketoacyl-synt"/>
    <property type="match status" value="1"/>
</dbReference>
<evidence type="ECO:0000256" key="2">
    <source>
        <dbReference type="ARBA" id="ARBA00022516"/>
    </source>
</evidence>
<feature type="active site" description="For beta-ketoacyl synthase activity" evidence="9">
    <location>
        <position position="171"/>
    </location>
</feature>
<gene>
    <name evidence="12" type="ORF">AKO1_001627</name>
</gene>
<dbReference type="SMART" id="SM00825">
    <property type="entry name" value="PKS_KS"/>
    <property type="match status" value="1"/>
</dbReference>
<dbReference type="Proteomes" id="UP001431209">
    <property type="component" value="Unassembled WGS sequence"/>
</dbReference>
<keyword evidence="3 8" id="KW-0808">Transferase</keyword>
<dbReference type="PROSITE" id="PS52004">
    <property type="entry name" value="KS3_2"/>
    <property type="match status" value="1"/>
</dbReference>
<dbReference type="Gene3D" id="3.40.47.10">
    <property type="match status" value="2"/>
</dbReference>
<dbReference type="GO" id="GO:0004315">
    <property type="term" value="F:3-oxoacyl-[acyl-carrier-protein] synthase activity"/>
    <property type="evidence" value="ECO:0007669"/>
    <property type="project" value="InterPro"/>
</dbReference>
<dbReference type="FunFam" id="3.40.47.10:FF:000018">
    <property type="entry name" value="3-oxoacyl-[acyl-carrier-protein] synthase 2"/>
    <property type="match status" value="1"/>
</dbReference>
<dbReference type="PIRSF" id="PIRSF000447">
    <property type="entry name" value="KAS_II"/>
    <property type="match status" value="1"/>
</dbReference>
<dbReference type="PROSITE" id="PS00606">
    <property type="entry name" value="KS3_1"/>
    <property type="match status" value="1"/>
</dbReference>
<dbReference type="EMBL" id="JAOPGA020001259">
    <property type="protein sequence ID" value="KAL0486694.1"/>
    <property type="molecule type" value="Genomic_DNA"/>
</dbReference>
<evidence type="ECO:0000256" key="5">
    <source>
        <dbReference type="ARBA" id="ARBA00023098"/>
    </source>
</evidence>
<evidence type="ECO:0000259" key="11">
    <source>
        <dbReference type="PROSITE" id="PS52004"/>
    </source>
</evidence>
<evidence type="ECO:0000256" key="7">
    <source>
        <dbReference type="ARBA" id="ARBA00023315"/>
    </source>
</evidence>
<dbReference type="SUPFAM" id="SSF53901">
    <property type="entry name" value="Thiolase-like"/>
    <property type="match status" value="2"/>
</dbReference>
<comment type="caution">
    <text evidence="12">The sequence shown here is derived from an EMBL/GenBank/DDBJ whole genome shotgun (WGS) entry which is preliminary data.</text>
</comment>
<evidence type="ECO:0000256" key="4">
    <source>
        <dbReference type="ARBA" id="ARBA00022832"/>
    </source>
</evidence>
<proteinExistence type="inferred from homology"/>
<evidence type="ECO:0000313" key="13">
    <source>
        <dbReference type="Proteomes" id="UP001431209"/>
    </source>
</evidence>
<feature type="domain" description="Ketosynthase family 3 (KS3)" evidence="11">
    <location>
        <begin position="1"/>
        <end position="421"/>
    </location>
</feature>
<keyword evidence="13" id="KW-1185">Reference proteome</keyword>
<protein>
    <recommendedName>
        <fullName evidence="8">3-oxoacyl-[acyl-carrier-protein] synthase</fullName>
    </recommendedName>
</protein>
<dbReference type="InterPro" id="IPR000794">
    <property type="entry name" value="Beta-ketoacyl_synthase"/>
</dbReference>
<dbReference type="CDD" id="cd00834">
    <property type="entry name" value="KAS_I_II"/>
    <property type="match status" value="1"/>
</dbReference>
<name>A0AAW2ZBM8_9EUKA</name>
<keyword evidence="7" id="KW-0012">Acyltransferase</keyword>
<sequence length="427" mass="46120">MGSVSPFGCGVNKLWTSLVDCKSGIISYPTSDRLLDPIEDSKWNAIPSRVAAPLPMDEWNEKVQSYNGESKVYITKLSRYVQFALIAAQEALQDANWIPQNDKELQSTGVSIGSGIGSLEEISDAAQLLSQRQIRKISPFFIPRILTNMAAGYVSIRYGFMGPNHTASTACATGAHSIGDAYRMIQADDANVMVCGGTESSLDALSFAGFCRGNALSTKYNNSPRESSRPFDSDRCGFVMGEGCGILVLEELQHALDRKANIHAEIVGYGLGADAFHITAPRPDGRGQQLVIERALRSTNRPVQYVNAHATSTPAGDLAELEAVKNTFKNRQHQDDKVHVSSIKGAVGHLLGAAGSVEAIATIKALKHNMIPPTLNLKINNSDQQQQVILCGEEVKHCEIDLAISNSFGFGGTNACLAFSKYKNNNI</sequence>
<reference evidence="12 13" key="1">
    <citation type="submission" date="2024-03" db="EMBL/GenBank/DDBJ databases">
        <title>The Acrasis kona genome and developmental transcriptomes reveal deep origins of eukaryotic multicellular pathways.</title>
        <authorList>
            <person name="Sheikh S."/>
            <person name="Fu C.-J."/>
            <person name="Brown M.W."/>
            <person name="Baldauf S.L."/>
        </authorList>
    </citation>
    <scope>NUCLEOTIDE SEQUENCE [LARGE SCALE GENOMIC DNA]</scope>
    <source>
        <strain evidence="12 13">ATCC MYA-3509</strain>
    </source>
</reference>
<dbReference type="InterPro" id="IPR020841">
    <property type="entry name" value="PKS_Beta-ketoAc_synthase_dom"/>
</dbReference>
<evidence type="ECO:0000256" key="8">
    <source>
        <dbReference type="PIRNR" id="PIRNR000447"/>
    </source>
</evidence>
<dbReference type="InterPro" id="IPR018201">
    <property type="entry name" value="Ketoacyl_synth_AS"/>
</dbReference>